<sequence>MCIDTILILEDEPFISLDIECSFLAGGYSDVLIVSTCVDALTWLESHTPLAAVIDVSLKDGNSAGVASLLNRRGVPFIVYSGRTPDSVDDAVFLEGVWYSKPGDPSRMVELISNLTKSVHRLDELNVG</sequence>
<dbReference type="Gene3D" id="3.40.50.2300">
    <property type="match status" value="1"/>
</dbReference>
<accession>A0ABU0BL78</accession>
<dbReference type="InterPro" id="IPR011006">
    <property type="entry name" value="CheY-like_superfamily"/>
</dbReference>
<dbReference type="EMBL" id="JAUSVF010000001">
    <property type="protein sequence ID" value="MDQ0319005.1"/>
    <property type="molecule type" value="Genomic_DNA"/>
</dbReference>
<dbReference type="InterPro" id="IPR001789">
    <property type="entry name" value="Sig_transdc_resp-reg_receiver"/>
</dbReference>
<dbReference type="SUPFAM" id="SSF52172">
    <property type="entry name" value="CheY-like"/>
    <property type="match status" value="1"/>
</dbReference>
<evidence type="ECO:0000313" key="3">
    <source>
        <dbReference type="EMBL" id="MDQ0319005.1"/>
    </source>
</evidence>
<protein>
    <submittedName>
        <fullName evidence="3">DNA-binding NtrC family response regulator</fullName>
    </submittedName>
</protein>
<evidence type="ECO:0000256" key="1">
    <source>
        <dbReference type="PROSITE-ProRule" id="PRU00169"/>
    </source>
</evidence>
<keyword evidence="1" id="KW-0597">Phosphoprotein</keyword>
<gene>
    <name evidence="3" type="ORF">QO002_001143</name>
</gene>
<keyword evidence="3" id="KW-0238">DNA-binding</keyword>
<evidence type="ECO:0000259" key="2">
    <source>
        <dbReference type="PROSITE" id="PS50110"/>
    </source>
</evidence>
<keyword evidence="4" id="KW-1185">Reference proteome</keyword>
<dbReference type="Proteomes" id="UP001230207">
    <property type="component" value="Unassembled WGS sequence"/>
</dbReference>
<dbReference type="PROSITE" id="PS50110">
    <property type="entry name" value="RESPONSE_REGULATORY"/>
    <property type="match status" value="1"/>
</dbReference>
<proteinExistence type="predicted"/>
<evidence type="ECO:0000313" key="4">
    <source>
        <dbReference type="Proteomes" id="UP001230207"/>
    </source>
</evidence>
<dbReference type="RefSeq" id="WP_307227529.1">
    <property type="nucleotide sequence ID" value="NZ_JAUSVF010000001.1"/>
</dbReference>
<name>A0ABU0BL78_9HYPH</name>
<feature type="modified residue" description="4-aspartylphosphate" evidence="1">
    <location>
        <position position="55"/>
    </location>
</feature>
<feature type="domain" description="Response regulatory" evidence="2">
    <location>
        <begin position="5"/>
        <end position="116"/>
    </location>
</feature>
<reference evidence="3 4" key="1">
    <citation type="submission" date="2023-07" db="EMBL/GenBank/DDBJ databases">
        <title>Genomic Encyclopedia of Type Strains, Phase IV (KMG-IV): sequencing the most valuable type-strain genomes for metagenomic binning, comparative biology and taxonomic classification.</title>
        <authorList>
            <person name="Goeker M."/>
        </authorList>
    </citation>
    <scope>NUCLEOTIDE SEQUENCE [LARGE SCALE GENOMIC DNA]</scope>
    <source>
        <strain evidence="3 4">DSM 1112</strain>
    </source>
</reference>
<comment type="caution">
    <text evidence="3">The sequence shown here is derived from an EMBL/GenBank/DDBJ whole genome shotgun (WGS) entry which is preliminary data.</text>
</comment>
<organism evidence="3 4">
    <name type="scientific">Pararhizobium capsulatum DSM 1112</name>
    <dbReference type="NCBI Taxonomy" id="1121113"/>
    <lineage>
        <taxon>Bacteria</taxon>
        <taxon>Pseudomonadati</taxon>
        <taxon>Pseudomonadota</taxon>
        <taxon>Alphaproteobacteria</taxon>
        <taxon>Hyphomicrobiales</taxon>
        <taxon>Rhizobiaceae</taxon>
        <taxon>Rhizobium/Agrobacterium group</taxon>
        <taxon>Pararhizobium</taxon>
    </lineage>
</organism>
<dbReference type="GO" id="GO:0003677">
    <property type="term" value="F:DNA binding"/>
    <property type="evidence" value="ECO:0007669"/>
    <property type="project" value="UniProtKB-KW"/>
</dbReference>